<dbReference type="PANTHER" id="PTHR45969:SF81">
    <property type="entry name" value="OS08G0157400 PROTEIN"/>
    <property type="match status" value="1"/>
</dbReference>
<dbReference type="PANTHER" id="PTHR45969">
    <property type="entry name" value="RING ZINC FINGER PROTEIN-RELATED"/>
    <property type="match status" value="1"/>
</dbReference>
<keyword evidence="3" id="KW-0862">Zinc</keyword>
<evidence type="ECO:0000259" key="5">
    <source>
        <dbReference type="PROSITE" id="PS50089"/>
    </source>
</evidence>
<dbReference type="InterPro" id="IPR013083">
    <property type="entry name" value="Znf_RING/FYVE/PHD"/>
</dbReference>
<keyword evidence="2 4" id="KW-0863">Zinc-finger</keyword>
<dbReference type="Gene3D" id="3.30.40.10">
    <property type="entry name" value="Zinc/RING finger domain, C3HC4 (zinc finger)"/>
    <property type="match status" value="2"/>
</dbReference>
<name>A0A8J5HJJ6_ZINOF</name>
<dbReference type="Pfam" id="PF13639">
    <property type="entry name" value="zf-RING_2"/>
    <property type="match status" value="2"/>
</dbReference>
<dbReference type="Proteomes" id="UP000734854">
    <property type="component" value="Unassembled WGS sequence"/>
</dbReference>
<evidence type="ECO:0000256" key="4">
    <source>
        <dbReference type="PROSITE-ProRule" id="PRU00175"/>
    </source>
</evidence>
<dbReference type="GO" id="GO:0061630">
    <property type="term" value="F:ubiquitin protein ligase activity"/>
    <property type="evidence" value="ECO:0007669"/>
    <property type="project" value="TreeGrafter"/>
</dbReference>
<gene>
    <name evidence="6" type="ORF">ZIOFF_015930</name>
</gene>
<keyword evidence="7" id="KW-1185">Reference proteome</keyword>
<evidence type="ECO:0000256" key="3">
    <source>
        <dbReference type="ARBA" id="ARBA00022833"/>
    </source>
</evidence>
<evidence type="ECO:0000313" key="6">
    <source>
        <dbReference type="EMBL" id="KAG6525957.1"/>
    </source>
</evidence>
<dbReference type="SMART" id="SM00184">
    <property type="entry name" value="RING"/>
    <property type="match status" value="2"/>
</dbReference>
<sequence length="351" mass="38348">MGFPSVCYTVILPRPVAIVLHLLERLKLAVSAALFFVGLASSSSAAADSFYPFGYPIYLSDSPIPPAAVKSRLPVVRFSTLRSDAAPLCAVCLAALEPRHEVRHLGNCAHVFHKACIDKWVDVGQVTCPLCRALLLPGPPRSHQHQPEEAFPRTLAASLLITLSGISSNSSSCRVAGSILNNSLRHFIEHLSRTSAMGFPVCYSELPKLLLHLLFLLAHLRRFLNWVSSCLGLSDPESDLHQEADRCLLLPPVPAELIQELSPATRFENLAGGNICCCAVCLSEFEPADKVRRMSDCRHIFHRHCVDRWLEHGQCTCPLCRAPLFPSQPPSAAADEDFPCSVPLPLGLPSP</sequence>
<evidence type="ECO:0000256" key="2">
    <source>
        <dbReference type="ARBA" id="ARBA00022771"/>
    </source>
</evidence>
<dbReference type="PROSITE" id="PS50089">
    <property type="entry name" value="ZF_RING_2"/>
    <property type="match status" value="2"/>
</dbReference>
<feature type="domain" description="RING-type" evidence="5">
    <location>
        <begin position="278"/>
        <end position="321"/>
    </location>
</feature>
<comment type="caution">
    <text evidence="6">The sequence shown here is derived from an EMBL/GenBank/DDBJ whole genome shotgun (WGS) entry which is preliminary data.</text>
</comment>
<keyword evidence="1" id="KW-0479">Metal-binding</keyword>
<feature type="domain" description="RING-type" evidence="5">
    <location>
        <begin position="89"/>
        <end position="132"/>
    </location>
</feature>
<dbReference type="SUPFAM" id="SSF57850">
    <property type="entry name" value="RING/U-box"/>
    <property type="match status" value="2"/>
</dbReference>
<reference evidence="6 7" key="1">
    <citation type="submission" date="2020-08" db="EMBL/GenBank/DDBJ databases">
        <title>Plant Genome Project.</title>
        <authorList>
            <person name="Zhang R.-G."/>
        </authorList>
    </citation>
    <scope>NUCLEOTIDE SEQUENCE [LARGE SCALE GENOMIC DNA]</scope>
    <source>
        <tissue evidence="6">Rhizome</tissue>
    </source>
</reference>
<organism evidence="6 7">
    <name type="scientific">Zingiber officinale</name>
    <name type="common">Ginger</name>
    <name type="synonym">Amomum zingiber</name>
    <dbReference type="NCBI Taxonomy" id="94328"/>
    <lineage>
        <taxon>Eukaryota</taxon>
        <taxon>Viridiplantae</taxon>
        <taxon>Streptophyta</taxon>
        <taxon>Embryophyta</taxon>
        <taxon>Tracheophyta</taxon>
        <taxon>Spermatophyta</taxon>
        <taxon>Magnoliopsida</taxon>
        <taxon>Liliopsida</taxon>
        <taxon>Zingiberales</taxon>
        <taxon>Zingiberaceae</taxon>
        <taxon>Zingiber</taxon>
    </lineage>
</organism>
<dbReference type="AlphaFoldDB" id="A0A8J5HJJ6"/>
<dbReference type="EMBL" id="JACMSC010000004">
    <property type="protein sequence ID" value="KAG6525957.1"/>
    <property type="molecule type" value="Genomic_DNA"/>
</dbReference>
<evidence type="ECO:0000256" key="1">
    <source>
        <dbReference type="ARBA" id="ARBA00022723"/>
    </source>
</evidence>
<dbReference type="GO" id="GO:0008270">
    <property type="term" value="F:zinc ion binding"/>
    <property type="evidence" value="ECO:0007669"/>
    <property type="project" value="UniProtKB-KW"/>
</dbReference>
<accession>A0A8J5HJJ6</accession>
<evidence type="ECO:0000313" key="7">
    <source>
        <dbReference type="Proteomes" id="UP000734854"/>
    </source>
</evidence>
<protein>
    <recommendedName>
        <fullName evidence="5">RING-type domain-containing protein</fullName>
    </recommendedName>
</protein>
<dbReference type="GO" id="GO:0016567">
    <property type="term" value="P:protein ubiquitination"/>
    <property type="evidence" value="ECO:0007669"/>
    <property type="project" value="TreeGrafter"/>
</dbReference>
<proteinExistence type="predicted"/>
<dbReference type="InterPro" id="IPR001841">
    <property type="entry name" value="Znf_RING"/>
</dbReference>